<evidence type="ECO:0000313" key="1">
    <source>
        <dbReference type="EMBL" id="KAK3934408.1"/>
    </source>
</evidence>
<sequence>MDGLNFDWLDGDYNDLNFDAPELLSSDSPRVNAVAESSVLATQEAGPVAERVDQPSGKRALPLLRLSDWDRSKAREIFSGDDFNLVLAPSDFWTTDFKPRLETLLKNKKKLPGNSYTCEKALIHIGISNSRQRGLKTECMPHEIDWELLDSHLEGLSALFVRGRKITFNMKFIYKEDGGDQRKGKTKKRSATEAQKQERATEAGFWARFYEHHRCKRVHCDQGPHCLVDNGGNHRRLLPVHLEASIDHIRRNMKDGEIEETVSLDIPPEIRDEVLKQSKKRKPDSPIDCRRCKARVSDHRLGSPGDVEGIREDKLEEYWKWTETQVKSEGWREALRSAFQVAVQRLLDLNTMLRDPKSAAGLMVKCGVEEGAAMQFVTNVRVFQRETKKS</sequence>
<comment type="caution">
    <text evidence="1">The sequence shown here is derived from an EMBL/GenBank/DDBJ whole genome shotgun (WGS) entry which is preliminary data.</text>
</comment>
<accession>A0AAN6MXP9</accession>
<dbReference type="EMBL" id="MU853993">
    <property type="protein sequence ID" value="KAK3934408.1"/>
    <property type="molecule type" value="Genomic_DNA"/>
</dbReference>
<dbReference type="Proteomes" id="UP001303473">
    <property type="component" value="Unassembled WGS sequence"/>
</dbReference>
<evidence type="ECO:0000313" key="2">
    <source>
        <dbReference type="Proteomes" id="UP001303473"/>
    </source>
</evidence>
<proteinExistence type="predicted"/>
<gene>
    <name evidence="1" type="ORF">QBC46DRAFT_462636</name>
</gene>
<protein>
    <submittedName>
        <fullName evidence="1">Uncharacterized protein</fullName>
    </submittedName>
</protein>
<dbReference type="AlphaFoldDB" id="A0AAN6MXP9"/>
<keyword evidence="2" id="KW-1185">Reference proteome</keyword>
<name>A0AAN6MXP9_9PEZI</name>
<reference evidence="2" key="1">
    <citation type="journal article" date="2023" name="Mol. Phylogenet. Evol.">
        <title>Genome-scale phylogeny and comparative genomics of the fungal order Sordariales.</title>
        <authorList>
            <person name="Hensen N."/>
            <person name="Bonometti L."/>
            <person name="Westerberg I."/>
            <person name="Brannstrom I.O."/>
            <person name="Guillou S."/>
            <person name="Cros-Aarteil S."/>
            <person name="Calhoun S."/>
            <person name="Haridas S."/>
            <person name="Kuo A."/>
            <person name="Mondo S."/>
            <person name="Pangilinan J."/>
            <person name="Riley R."/>
            <person name="LaButti K."/>
            <person name="Andreopoulos B."/>
            <person name="Lipzen A."/>
            <person name="Chen C."/>
            <person name="Yan M."/>
            <person name="Daum C."/>
            <person name="Ng V."/>
            <person name="Clum A."/>
            <person name="Steindorff A."/>
            <person name="Ohm R.A."/>
            <person name="Martin F."/>
            <person name="Silar P."/>
            <person name="Natvig D.O."/>
            <person name="Lalanne C."/>
            <person name="Gautier V."/>
            <person name="Ament-Velasquez S.L."/>
            <person name="Kruys A."/>
            <person name="Hutchinson M.I."/>
            <person name="Powell A.J."/>
            <person name="Barry K."/>
            <person name="Miller A.N."/>
            <person name="Grigoriev I.V."/>
            <person name="Debuchy R."/>
            <person name="Gladieux P."/>
            <person name="Hiltunen Thoren M."/>
            <person name="Johannesson H."/>
        </authorList>
    </citation>
    <scope>NUCLEOTIDE SEQUENCE [LARGE SCALE GENOMIC DNA]</scope>
    <source>
        <strain evidence="2">CBS 340.73</strain>
    </source>
</reference>
<organism evidence="1 2">
    <name type="scientific">Diplogelasinospora grovesii</name>
    <dbReference type="NCBI Taxonomy" id="303347"/>
    <lineage>
        <taxon>Eukaryota</taxon>
        <taxon>Fungi</taxon>
        <taxon>Dikarya</taxon>
        <taxon>Ascomycota</taxon>
        <taxon>Pezizomycotina</taxon>
        <taxon>Sordariomycetes</taxon>
        <taxon>Sordariomycetidae</taxon>
        <taxon>Sordariales</taxon>
        <taxon>Diplogelasinosporaceae</taxon>
        <taxon>Diplogelasinospora</taxon>
    </lineage>
</organism>